<evidence type="ECO:0000256" key="3">
    <source>
        <dbReference type="ARBA" id="ARBA00022771"/>
    </source>
</evidence>
<keyword evidence="2" id="KW-0479">Metal-binding</keyword>
<dbReference type="GO" id="GO:0005634">
    <property type="term" value="C:nucleus"/>
    <property type="evidence" value="ECO:0007669"/>
    <property type="project" value="UniProtKB-SubCell"/>
</dbReference>
<dbReference type="SUPFAM" id="SSF53098">
    <property type="entry name" value="Ribonuclease H-like"/>
    <property type="match status" value="1"/>
</dbReference>
<evidence type="ECO:0000313" key="8">
    <source>
        <dbReference type="Proteomes" id="UP000615446"/>
    </source>
</evidence>
<keyword evidence="5" id="KW-0539">Nucleus</keyword>
<gene>
    <name evidence="7" type="ORF">RCL2_000233900</name>
</gene>
<organism evidence="7 8">
    <name type="scientific">Rhizophagus clarus</name>
    <dbReference type="NCBI Taxonomy" id="94130"/>
    <lineage>
        <taxon>Eukaryota</taxon>
        <taxon>Fungi</taxon>
        <taxon>Fungi incertae sedis</taxon>
        <taxon>Mucoromycota</taxon>
        <taxon>Glomeromycotina</taxon>
        <taxon>Glomeromycetes</taxon>
        <taxon>Glomerales</taxon>
        <taxon>Glomeraceae</taxon>
        <taxon>Rhizophagus</taxon>
    </lineage>
</organism>
<dbReference type="AlphaFoldDB" id="A0A8H3KVC5"/>
<protein>
    <submittedName>
        <fullName evidence="7">Zinc finger BED domain-containing protein 1-like</fullName>
    </submittedName>
</protein>
<reference evidence="7" key="1">
    <citation type="submission" date="2019-10" db="EMBL/GenBank/DDBJ databases">
        <title>Conservation and host-specific expression of non-tandemly repeated heterogenous ribosome RNA gene in arbuscular mycorrhizal fungi.</title>
        <authorList>
            <person name="Maeda T."/>
            <person name="Kobayashi Y."/>
            <person name="Nakagawa T."/>
            <person name="Ezawa T."/>
            <person name="Yamaguchi K."/>
            <person name="Bino T."/>
            <person name="Nishimoto Y."/>
            <person name="Shigenobu S."/>
            <person name="Kawaguchi M."/>
        </authorList>
    </citation>
    <scope>NUCLEOTIDE SEQUENCE</scope>
    <source>
        <strain evidence="7">HR1</strain>
    </source>
</reference>
<comment type="caution">
    <text evidence="7">The sequence shown here is derived from an EMBL/GenBank/DDBJ whole genome shotgun (WGS) entry which is preliminary data.</text>
</comment>
<keyword evidence="3" id="KW-0863">Zinc-finger</keyword>
<keyword evidence="4" id="KW-0862">Zinc</keyword>
<sequence>MSSSSKGKKRAFENIEVPSKKKTKYSGRLMMPFKEHKQKELRNSVCDWIVTDGIPFNKVNGDGFRRMMKKINPQFQPPCYQTFKQDLDLGYKTANELMKNMLNSTYNNTSITTDLWTSCAQNGYIGITCHYLTDQMELRDILLCIEPIKYPHTGSHICETIKTKLIKFNLIDKIITIITDNGSNMIKEIQELRKLKPAIKCILVNLSLETDYQSKKDYKQLQERMLKIYEWNLLDKLIELFKPIEDATEFLGGQKYCTLSLIYPTIQALKYSYAINDNDNNNEINEGEGSDNEDNDDDDKDSNKSDNENDDDEQNSINSINSIDKQVDITAIINSIKEEIYNALYNYFDNLPNATILASILDPRSKQMHEWPEELKEKTISLLRSEYKKEKQESSLKEMHTNTLQANHKDKTFASCVFGFPRSQIPIYEELFYYLDEIKTPQVFPEIDPFEW</sequence>
<dbReference type="GO" id="GO:0008270">
    <property type="term" value="F:zinc ion binding"/>
    <property type="evidence" value="ECO:0007669"/>
    <property type="project" value="UniProtKB-KW"/>
</dbReference>
<dbReference type="PANTHER" id="PTHR46481">
    <property type="entry name" value="ZINC FINGER BED DOMAIN-CONTAINING PROTEIN 4"/>
    <property type="match status" value="1"/>
</dbReference>
<dbReference type="InterPro" id="IPR052035">
    <property type="entry name" value="ZnF_BED_domain_contain"/>
</dbReference>
<evidence type="ECO:0000256" key="6">
    <source>
        <dbReference type="SAM" id="MobiDB-lite"/>
    </source>
</evidence>
<accession>A0A8H3KVC5</accession>
<evidence type="ECO:0000256" key="5">
    <source>
        <dbReference type="ARBA" id="ARBA00023242"/>
    </source>
</evidence>
<evidence type="ECO:0000256" key="4">
    <source>
        <dbReference type="ARBA" id="ARBA00022833"/>
    </source>
</evidence>
<feature type="region of interest" description="Disordered" evidence="6">
    <location>
        <begin position="280"/>
        <end position="319"/>
    </location>
</feature>
<name>A0A8H3KVC5_9GLOM</name>
<evidence type="ECO:0000313" key="7">
    <source>
        <dbReference type="EMBL" id="GES74875.1"/>
    </source>
</evidence>
<dbReference type="PANTHER" id="PTHR46481:SF10">
    <property type="entry name" value="ZINC FINGER BED DOMAIN-CONTAINING PROTEIN 39"/>
    <property type="match status" value="1"/>
</dbReference>
<proteinExistence type="predicted"/>
<dbReference type="InterPro" id="IPR012337">
    <property type="entry name" value="RNaseH-like_sf"/>
</dbReference>
<comment type="subcellular location">
    <subcellularLocation>
        <location evidence="1">Nucleus</location>
    </subcellularLocation>
</comment>
<dbReference type="OrthoDB" id="2434417at2759"/>
<dbReference type="SUPFAM" id="SSF140996">
    <property type="entry name" value="Hermes dimerisation domain"/>
    <property type="match status" value="1"/>
</dbReference>
<evidence type="ECO:0000256" key="1">
    <source>
        <dbReference type="ARBA" id="ARBA00004123"/>
    </source>
</evidence>
<feature type="compositionally biased region" description="Acidic residues" evidence="6">
    <location>
        <begin position="285"/>
        <end position="300"/>
    </location>
</feature>
<dbReference type="Proteomes" id="UP000615446">
    <property type="component" value="Unassembled WGS sequence"/>
</dbReference>
<evidence type="ECO:0000256" key="2">
    <source>
        <dbReference type="ARBA" id="ARBA00022723"/>
    </source>
</evidence>
<dbReference type="EMBL" id="BLAL01000012">
    <property type="protein sequence ID" value="GES74875.1"/>
    <property type="molecule type" value="Genomic_DNA"/>
</dbReference>